<organism evidence="2 3">
    <name type="scientific">Nesterenkonia sedimenti</name>
    <dbReference type="NCBI Taxonomy" id="1463632"/>
    <lineage>
        <taxon>Bacteria</taxon>
        <taxon>Bacillati</taxon>
        <taxon>Actinomycetota</taxon>
        <taxon>Actinomycetes</taxon>
        <taxon>Micrococcales</taxon>
        <taxon>Micrococcaceae</taxon>
        <taxon>Nesterenkonia</taxon>
    </lineage>
</organism>
<evidence type="ECO:0000313" key="2">
    <source>
        <dbReference type="EMBL" id="NLS09525.1"/>
    </source>
</evidence>
<protein>
    <submittedName>
        <fullName evidence="2">RNA-binding S4 domain-containing protein</fullName>
    </submittedName>
</protein>
<keyword evidence="3" id="KW-1185">Reference proteome</keyword>
<dbReference type="Pfam" id="PF13275">
    <property type="entry name" value="S4_2"/>
    <property type="match status" value="1"/>
</dbReference>
<sequence>METFEVPIRDESIRLGQLLKLVGAVENGVVAREVIAEGLVTLDGKVETRRGAQVRPGQRVVFDGEEVGLPSATLEVTSES</sequence>
<dbReference type="AlphaFoldDB" id="A0A7X8TJA8"/>
<dbReference type="EMBL" id="JABAHY010000004">
    <property type="protein sequence ID" value="NLS09525.1"/>
    <property type="molecule type" value="Genomic_DNA"/>
</dbReference>
<comment type="caution">
    <text evidence="2">The sequence shown here is derived from an EMBL/GenBank/DDBJ whole genome shotgun (WGS) entry which is preliminary data.</text>
</comment>
<dbReference type="SUPFAM" id="SSF55174">
    <property type="entry name" value="Alpha-L RNA-binding motif"/>
    <property type="match status" value="1"/>
</dbReference>
<dbReference type="PROSITE" id="PS50889">
    <property type="entry name" value="S4"/>
    <property type="match status" value="1"/>
</dbReference>
<name>A0A7X8TJA8_9MICC</name>
<dbReference type="RefSeq" id="WP_168887030.1">
    <property type="nucleotide sequence ID" value="NZ_JABAHY010000004.1"/>
</dbReference>
<gene>
    <name evidence="2" type="ORF">HGQ17_05780</name>
</gene>
<dbReference type="Gene3D" id="3.10.290.10">
    <property type="entry name" value="RNA-binding S4 domain"/>
    <property type="match status" value="1"/>
</dbReference>
<keyword evidence="1" id="KW-0694">RNA-binding</keyword>
<accession>A0A7X8TJA8</accession>
<evidence type="ECO:0000256" key="1">
    <source>
        <dbReference type="PROSITE-ProRule" id="PRU00182"/>
    </source>
</evidence>
<dbReference type="Proteomes" id="UP000523139">
    <property type="component" value="Unassembled WGS sequence"/>
</dbReference>
<proteinExistence type="predicted"/>
<dbReference type="CDD" id="cd00165">
    <property type="entry name" value="S4"/>
    <property type="match status" value="1"/>
</dbReference>
<reference evidence="2 3" key="1">
    <citation type="submission" date="2020-04" db="EMBL/GenBank/DDBJ databases">
        <title>Nesterenkonia sp. nov., isolated from marine sediment.</title>
        <authorList>
            <person name="Zhang G."/>
        </authorList>
    </citation>
    <scope>NUCLEOTIDE SEQUENCE [LARGE SCALE GENOMIC DNA]</scope>
    <source>
        <strain evidence="2 3">MY13</strain>
    </source>
</reference>
<dbReference type="InterPro" id="IPR036986">
    <property type="entry name" value="S4_RNA-bd_sf"/>
</dbReference>
<dbReference type="GO" id="GO:0003723">
    <property type="term" value="F:RNA binding"/>
    <property type="evidence" value="ECO:0007669"/>
    <property type="project" value="UniProtKB-KW"/>
</dbReference>
<evidence type="ECO:0000313" key="3">
    <source>
        <dbReference type="Proteomes" id="UP000523139"/>
    </source>
</evidence>